<dbReference type="GO" id="GO:0006285">
    <property type="term" value="P:base-excision repair, AP site formation"/>
    <property type="evidence" value="ECO:0007669"/>
    <property type="project" value="TreeGrafter"/>
</dbReference>
<dbReference type="InterPro" id="IPR023170">
    <property type="entry name" value="HhH_base_excis_C"/>
</dbReference>
<evidence type="ECO:0000256" key="2">
    <source>
        <dbReference type="ARBA" id="ARBA00022485"/>
    </source>
</evidence>
<keyword evidence="4" id="KW-0227">DNA damage</keyword>
<dbReference type="Gene3D" id="1.10.340.30">
    <property type="entry name" value="Hypothetical protein, domain 2"/>
    <property type="match status" value="1"/>
</dbReference>
<evidence type="ECO:0000256" key="5">
    <source>
        <dbReference type="ARBA" id="ARBA00022801"/>
    </source>
</evidence>
<dbReference type="InterPro" id="IPR011257">
    <property type="entry name" value="DNA_glycosylase"/>
</dbReference>
<keyword evidence="6" id="KW-0408">Iron</keyword>
<dbReference type="CDD" id="cd00056">
    <property type="entry name" value="ENDO3c"/>
    <property type="match status" value="1"/>
</dbReference>
<evidence type="ECO:0000256" key="6">
    <source>
        <dbReference type="ARBA" id="ARBA00023004"/>
    </source>
</evidence>
<evidence type="ECO:0000259" key="10">
    <source>
        <dbReference type="SMART" id="SM00478"/>
    </source>
</evidence>
<proteinExistence type="inferred from homology"/>
<dbReference type="GO" id="GO:0016829">
    <property type="term" value="F:lyase activity"/>
    <property type="evidence" value="ECO:0007669"/>
    <property type="project" value="UniProtKB-KW"/>
</dbReference>
<dbReference type="GO" id="GO:0051539">
    <property type="term" value="F:4 iron, 4 sulfur cluster binding"/>
    <property type="evidence" value="ECO:0007669"/>
    <property type="project" value="UniProtKB-KW"/>
</dbReference>
<keyword evidence="11" id="KW-0255">Endonuclease</keyword>
<dbReference type="PANTHER" id="PTHR10359:SF18">
    <property type="entry name" value="ENDONUCLEASE III"/>
    <property type="match status" value="1"/>
</dbReference>
<keyword evidence="9" id="KW-0326">Glycosidase</keyword>
<dbReference type="SMART" id="SM00478">
    <property type="entry name" value="ENDO3c"/>
    <property type="match status" value="1"/>
</dbReference>
<dbReference type="PROSITE" id="PS01155">
    <property type="entry name" value="ENDONUCLEASE_III_2"/>
    <property type="match status" value="1"/>
</dbReference>
<dbReference type="Proteomes" id="UP000034751">
    <property type="component" value="Unassembled WGS sequence"/>
</dbReference>
<dbReference type="Gene3D" id="1.10.1670.10">
    <property type="entry name" value="Helix-hairpin-Helix base-excision DNA repair enzymes (C-terminal)"/>
    <property type="match status" value="1"/>
</dbReference>
<protein>
    <submittedName>
        <fullName evidence="11">DNA-(Apurinic or apyrimidinic site) lyase / endonuclease III</fullName>
    </submittedName>
</protein>
<dbReference type="STRING" id="1618747.UW02_C0027G0007"/>
<comment type="caution">
    <text evidence="11">The sequence shown here is derived from an EMBL/GenBank/DDBJ whole genome shotgun (WGS) entry which is preliminary data.</text>
</comment>
<keyword evidence="3" id="KW-0479">Metal-binding</keyword>
<dbReference type="InterPro" id="IPR000445">
    <property type="entry name" value="HhH_motif"/>
</dbReference>
<dbReference type="Pfam" id="PF00633">
    <property type="entry name" value="HHH"/>
    <property type="match status" value="1"/>
</dbReference>
<evidence type="ECO:0000313" key="12">
    <source>
        <dbReference type="Proteomes" id="UP000034751"/>
    </source>
</evidence>
<dbReference type="GO" id="GO:0046872">
    <property type="term" value="F:metal ion binding"/>
    <property type="evidence" value="ECO:0007669"/>
    <property type="project" value="UniProtKB-KW"/>
</dbReference>
<keyword evidence="2" id="KW-0004">4Fe-4S</keyword>
<evidence type="ECO:0000256" key="1">
    <source>
        <dbReference type="ARBA" id="ARBA00008343"/>
    </source>
</evidence>
<keyword evidence="5" id="KW-0378">Hydrolase</keyword>
<gene>
    <name evidence="11" type="ORF">UW02_C0027G0007</name>
</gene>
<evidence type="ECO:0000313" key="11">
    <source>
        <dbReference type="EMBL" id="KKT18575.1"/>
    </source>
</evidence>
<evidence type="ECO:0000256" key="7">
    <source>
        <dbReference type="ARBA" id="ARBA00023014"/>
    </source>
</evidence>
<reference evidence="11 12" key="1">
    <citation type="journal article" date="2015" name="Nature">
        <title>rRNA introns, odd ribosomes, and small enigmatic genomes across a large radiation of phyla.</title>
        <authorList>
            <person name="Brown C.T."/>
            <person name="Hug L.A."/>
            <person name="Thomas B.C."/>
            <person name="Sharon I."/>
            <person name="Castelle C.J."/>
            <person name="Singh A."/>
            <person name="Wilkins M.J."/>
            <person name="Williams K.H."/>
            <person name="Banfield J.F."/>
        </authorList>
    </citation>
    <scope>NUCLEOTIDE SEQUENCE [LARGE SCALE GENOMIC DNA]</scope>
</reference>
<keyword evidence="8" id="KW-0234">DNA repair</keyword>
<dbReference type="InterPro" id="IPR004036">
    <property type="entry name" value="Endonuclease-III-like_CS2"/>
</dbReference>
<dbReference type="GO" id="GO:0003677">
    <property type="term" value="F:DNA binding"/>
    <property type="evidence" value="ECO:0007669"/>
    <property type="project" value="InterPro"/>
</dbReference>
<evidence type="ECO:0000256" key="3">
    <source>
        <dbReference type="ARBA" id="ARBA00022723"/>
    </source>
</evidence>
<keyword evidence="7" id="KW-0411">Iron-sulfur</keyword>
<dbReference type="PATRIC" id="fig|1618747.3.peg.775"/>
<evidence type="ECO:0000256" key="8">
    <source>
        <dbReference type="ARBA" id="ARBA00023204"/>
    </source>
</evidence>
<dbReference type="GO" id="GO:0004519">
    <property type="term" value="F:endonuclease activity"/>
    <property type="evidence" value="ECO:0007669"/>
    <property type="project" value="UniProtKB-KW"/>
</dbReference>
<dbReference type="PANTHER" id="PTHR10359">
    <property type="entry name" value="A/G-SPECIFIC ADENINE GLYCOSYLASE/ENDONUCLEASE III"/>
    <property type="match status" value="1"/>
</dbReference>
<keyword evidence="11" id="KW-0456">Lyase</keyword>
<evidence type="ECO:0000256" key="9">
    <source>
        <dbReference type="ARBA" id="ARBA00023295"/>
    </source>
</evidence>
<comment type="similarity">
    <text evidence="1">Belongs to the Nth/MutY family.</text>
</comment>
<keyword evidence="11" id="KW-0540">Nuclease</keyword>
<dbReference type="AlphaFoldDB" id="A0A0G1F8B5"/>
<dbReference type="InterPro" id="IPR003265">
    <property type="entry name" value="HhH-GPD_domain"/>
</dbReference>
<evidence type="ECO:0000256" key="4">
    <source>
        <dbReference type="ARBA" id="ARBA00022763"/>
    </source>
</evidence>
<feature type="domain" description="HhH-GPD" evidence="10">
    <location>
        <begin position="2"/>
        <end position="103"/>
    </location>
</feature>
<dbReference type="SUPFAM" id="SSF48150">
    <property type="entry name" value="DNA-glycosylase"/>
    <property type="match status" value="1"/>
</dbReference>
<name>A0A0G1F8B5_9BACT</name>
<dbReference type="GO" id="GO:0019104">
    <property type="term" value="F:DNA N-glycosylase activity"/>
    <property type="evidence" value="ECO:0007669"/>
    <property type="project" value="TreeGrafter"/>
</dbReference>
<dbReference type="EMBL" id="LCGS01000027">
    <property type="protein sequence ID" value="KKT18575.1"/>
    <property type="molecule type" value="Genomic_DNA"/>
</dbReference>
<sequence length="126" mass="13460">MGAGVSAGAGGVTTTGGGVPKTMQELLMLPGVGRKTANVVLGNAYGVVVGIAVDTHVRRVSRRLHLVNPDLVDPVKIEKELMTVIPKKDWLCLTYLLIEHGRACCRALRPDCASCVIRAYCPHKRA</sequence>
<accession>A0A0G1F8B5</accession>
<organism evidence="11 12">
    <name type="scientific">Candidatus Nomurabacteria bacterium GW2011_GWB1_43_7</name>
    <dbReference type="NCBI Taxonomy" id="1618747"/>
    <lineage>
        <taxon>Bacteria</taxon>
        <taxon>Candidatus Nomuraibacteriota</taxon>
    </lineage>
</organism>